<keyword evidence="1" id="KW-1133">Transmembrane helix</keyword>
<organism evidence="2">
    <name type="scientific">marine sediment metagenome</name>
    <dbReference type="NCBI Taxonomy" id="412755"/>
    <lineage>
        <taxon>unclassified sequences</taxon>
        <taxon>metagenomes</taxon>
        <taxon>ecological metagenomes</taxon>
    </lineage>
</organism>
<accession>X1JDL8</accession>
<evidence type="ECO:0000313" key="2">
    <source>
        <dbReference type="EMBL" id="GAH92062.1"/>
    </source>
</evidence>
<gene>
    <name evidence="2" type="ORF">S06H3_00229</name>
</gene>
<protein>
    <submittedName>
        <fullName evidence="2">Uncharacterized protein</fullName>
    </submittedName>
</protein>
<proteinExistence type="predicted"/>
<feature type="transmembrane region" description="Helical" evidence="1">
    <location>
        <begin position="9"/>
        <end position="29"/>
    </location>
</feature>
<sequence>MGLIKMSNAAAWVVGIVAVGTAAYLLWIYSQQLPLGWPLVKAQAKQATQTNPAPPKLGMMPTGFPLEWEITA</sequence>
<reference evidence="2" key="1">
    <citation type="journal article" date="2014" name="Front. Microbiol.">
        <title>High frequency of phylogenetically diverse reductive dehalogenase-homologous genes in deep subseafloor sedimentary metagenomes.</title>
        <authorList>
            <person name="Kawai M."/>
            <person name="Futagami T."/>
            <person name="Toyoda A."/>
            <person name="Takaki Y."/>
            <person name="Nishi S."/>
            <person name="Hori S."/>
            <person name="Arai W."/>
            <person name="Tsubouchi T."/>
            <person name="Morono Y."/>
            <person name="Uchiyama I."/>
            <person name="Ito T."/>
            <person name="Fujiyama A."/>
            <person name="Inagaki F."/>
            <person name="Takami H."/>
        </authorList>
    </citation>
    <scope>NUCLEOTIDE SEQUENCE</scope>
    <source>
        <strain evidence="2">Expedition CK06-06</strain>
    </source>
</reference>
<keyword evidence="1" id="KW-0472">Membrane</keyword>
<evidence type="ECO:0000256" key="1">
    <source>
        <dbReference type="SAM" id="Phobius"/>
    </source>
</evidence>
<keyword evidence="1" id="KW-0812">Transmembrane</keyword>
<comment type="caution">
    <text evidence="2">The sequence shown here is derived from an EMBL/GenBank/DDBJ whole genome shotgun (WGS) entry which is preliminary data.</text>
</comment>
<name>X1JDL8_9ZZZZ</name>
<dbReference type="EMBL" id="BARV01000033">
    <property type="protein sequence ID" value="GAH92062.1"/>
    <property type="molecule type" value="Genomic_DNA"/>
</dbReference>
<dbReference type="AlphaFoldDB" id="X1JDL8"/>